<dbReference type="PROSITE" id="PS00065">
    <property type="entry name" value="D_2_HYDROXYACID_DH_1"/>
    <property type="match status" value="1"/>
</dbReference>
<dbReference type="GO" id="GO:0005829">
    <property type="term" value="C:cytosol"/>
    <property type="evidence" value="ECO:0007669"/>
    <property type="project" value="TreeGrafter"/>
</dbReference>
<dbReference type="EMBL" id="VSSQ01017623">
    <property type="protein sequence ID" value="MPM60090.1"/>
    <property type="molecule type" value="Genomic_DNA"/>
</dbReference>
<organism evidence="5">
    <name type="scientific">bioreactor metagenome</name>
    <dbReference type="NCBI Taxonomy" id="1076179"/>
    <lineage>
        <taxon>unclassified sequences</taxon>
        <taxon>metagenomes</taxon>
        <taxon>ecological metagenomes</taxon>
    </lineage>
</organism>
<dbReference type="SUPFAM" id="SSF52283">
    <property type="entry name" value="Formate/glycerate dehydrogenase catalytic domain-like"/>
    <property type="match status" value="1"/>
</dbReference>
<dbReference type="AlphaFoldDB" id="A0A645B3P8"/>
<proteinExistence type="inferred from homology"/>
<dbReference type="GO" id="GO:0051287">
    <property type="term" value="F:NAD binding"/>
    <property type="evidence" value="ECO:0007669"/>
    <property type="project" value="InterPro"/>
</dbReference>
<dbReference type="Gene3D" id="3.40.50.720">
    <property type="entry name" value="NAD(P)-binding Rossmann-like Domain"/>
    <property type="match status" value="2"/>
</dbReference>
<dbReference type="EC" id="1.1.1.79" evidence="5"/>
<gene>
    <name evidence="5" type="primary">ghrB_26</name>
    <name evidence="5" type="ORF">SDC9_106937</name>
</gene>
<dbReference type="GO" id="GO:0016618">
    <property type="term" value="F:hydroxypyruvate reductase [NAD(P)H] activity"/>
    <property type="evidence" value="ECO:0007669"/>
    <property type="project" value="TreeGrafter"/>
</dbReference>
<comment type="caution">
    <text evidence="5">The sequence shown here is derived from an EMBL/GenBank/DDBJ whole genome shotgun (WGS) entry which is preliminary data.</text>
</comment>
<comment type="similarity">
    <text evidence="1">Belongs to the D-isomer specific 2-hydroxyacid dehydrogenase family.</text>
</comment>
<reference evidence="5" key="1">
    <citation type="submission" date="2019-08" db="EMBL/GenBank/DDBJ databases">
        <authorList>
            <person name="Kucharzyk K."/>
            <person name="Murdoch R.W."/>
            <person name="Higgins S."/>
            <person name="Loffler F."/>
        </authorList>
    </citation>
    <scope>NUCLEOTIDE SEQUENCE</scope>
</reference>
<dbReference type="Pfam" id="PF00389">
    <property type="entry name" value="2-Hacid_dh"/>
    <property type="match status" value="1"/>
</dbReference>
<dbReference type="GO" id="GO:0030267">
    <property type="term" value="F:glyoxylate reductase (NADPH) activity"/>
    <property type="evidence" value="ECO:0007669"/>
    <property type="project" value="UniProtKB-EC"/>
</dbReference>
<dbReference type="InterPro" id="IPR006140">
    <property type="entry name" value="D-isomer_DH_NAD-bd"/>
</dbReference>
<evidence type="ECO:0000259" key="4">
    <source>
        <dbReference type="Pfam" id="PF02826"/>
    </source>
</evidence>
<dbReference type="PANTHER" id="PTHR10996">
    <property type="entry name" value="2-HYDROXYACID DEHYDROGENASE-RELATED"/>
    <property type="match status" value="1"/>
</dbReference>
<keyword evidence="2 5" id="KW-0560">Oxidoreductase</keyword>
<evidence type="ECO:0000259" key="3">
    <source>
        <dbReference type="Pfam" id="PF00389"/>
    </source>
</evidence>
<evidence type="ECO:0000313" key="5">
    <source>
        <dbReference type="EMBL" id="MPM60090.1"/>
    </source>
</evidence>
<dbReference type="InterPro" id="IPR029752">
    <property type="entry name" value="D-isomer_DH_CS1"/>
</dbReference>
<name>A0A645B3P8_9ZZZZ</name>
<feature type="domain" description="D-isomer specific 2-hydroxyacid dehydrogenase NAD-binding" evidence="4">
    <location>
        <begin position="112"/>
        <end position="287"/>
    </location>
</feature>
<dbReference type="SUPFAM" id="SSF51735">
    <property type="entry name" value="NAD(P)-binding Rossmann-fold domains"/>
    <property type="match status" value="1"/>
</dbReference>
<dbReference type="FunFam" id="3.40.50.720:FF:000026">
    <property type="entry name" value="Glyoxylate/hydroxypyruvate reductase B"/>
    <property type="match status" value="1"/>
</dbReference>
<feature type="domain" description="D-isomer specific 2-hydroxyacid dehydrogenase catalytic" evidence="3">
    <location>
        <begin position="12"/>
        <end position="318"/>
    </location>
</feature>
<evidence type="ECO:0000256" key="1">
    <source>
        <dbReference type="ARBA" id="ARBA00005854"/>
    </source>
</evidence>
<dbReference type="InterPro" id="IPR036291">
    <property type="entry name" value="NAD(P)-bd_dom_sf"/>
</dbReference>
<accession>A0A645B3P8</accession>
<dbReference type="PROSITE" id="PS00671">
    <property type="entry name" value="D_2_HYDROXYACID_DH_3"/>
    <property type="match status" value="1"/>
</dbReference>
<keyword evidence="5" id="KW-0670">Pyruvate</keyword>
<sequence length="321" mass="34198">MLKTMKVVASGRMRQPAFELLDAETTLYPWQKGGKMPQDAFDELLAEADGLFSAGNIKIDEALLAKAPKLKVVAQASVGYDNIDVKACQAHGVRIGNTPGVLVDAVADLAYGLLLDSARMIVRGHEHVKSGAWGEHKGLGFGVDLAGKTLGIIGLGAIGSAIVPRAQASKMKVVYHNTHRRTDEAELGVQYVDFATLLSTADFIMVMVPLTEKTKGLLGDAEFALMKPTARLINTSRGKVVDTMALYNALKEGKIAAAALDVVDPEPLPGDHPLLTLPNITITPHIGTSTVETRDAMALLTARNILAALEGKPMPAEVFEK</sequence>
<dbReference type="InterPro" id="IPR029753">
    <property type="entry name" value="D-isomer_DH_CS"/>
</dbReference>
<dbReference type="InterPro" id="IPR006139">
    <property type="entry name" value="D-isomer_2_OHA_DH_cat_dom"/>
</dbReference>
<dbReference type="PANTHER" id="PTHR10996:SF257">
    <property type="entry name" value="GLYOXYLATE REDUCTASE 1"/>
    <property type="match status" value="1"/>
</dbReference>
<dbReference type="CDD" id="cd05301">
    <property type="entry name" value="GDH"/>
    <property type="match status" value="1"/>
</dbReference>
<dbReference type="Pfam" id="PF02826">
    <property type="entry name" value="2-Hacid_dh_C"/>
    <property type="match status" value="1"/>
</dbReference>
<evidence type="ECO:0000256" key="2">
    <source>
        <dbReference type="ARBA" id="ARBA00023002"/>
    </source>
</evidence>
<protein>
    <submittedName>
        <fullName evidence="5">Glyoxylate/hydroxypyruvate reductase B</fullName>
        <ecNumber evidence="5">1.1.1.79</ecNumber>
    </submittedName>
</protein>
<dbReference type="InterPro" id="IPR050223">
    <property type="entry name" value="D-isomer_2-hydroxyacid_DH"/>
</dbReference>